<dbReference type="Proteomes" id="UP000324133">
    <property type="component" value="Unassembled WGS sequence"/>
</dbReference>
<dbReference type="Pfam" id="PF19081">
    <property type="entry name" value="Ig_7"/>
    <property type="match status" value="2"/>
</dbReference>
<protein>
    <submittedName>
        <fullName evidence="3">T9SS type A sorting domain-containing protein</fullName>
    </submittedName>
</protein>
<gene>
    <name evidence="3" type="ORF">FOA19_11130</name>
</gene>
<proteinExistence type="predicted"/>
<dbReference type="NCBIfam" id="TIGR04183">
    <property type="entry name" value="Por_Secre_tail"/>
    <property type="match status" value="1"/>
</dbReference>
<dbReference type="EMBL" id="VKKY01000002">
    <property type="protein sequence ID" value="KAA3437837.1"/>
    <property type="molecule type" value="Genomic_DNA"/>
</dbReference>
<keyword evidence="4" id="KW-1185">Reference proteome</keyword>
<evidence type="ECO:0000313" key="4">
    <source>
        <dbReference type="Proteomes" id="UP000324133"/>
    </source>
</evidence>
<accession>A0A5B6TBH4</accession>
<dbReference type="RefSeq" id="WP_149090900.1">
    <property type="nucleotide sequence ID" value="NZ_VKKY01000002.1"/>
</dbReference>
<sequence length="2236" mass="227325">MTEKLLLPKSKNCKIFIAILFCLLYYQNITQAQTPGLIFQPATGTGRNVLDPNLDNYVSKTNTGYVGTNDRTFQYNEIAYRELPQLGSEPLNDLVTGSAGGHTDLAPNPLYMAFNGTQVMFRVRLGGNSSASKGYSFLIDSDGVFNKQRLANGTLVDYTTPSKVKNLGFEFEVVLALNFDVVIYRHRGSGDDTDPFTSNVIWRGSANNGYSQYFQKAIAASTAGGNADYFFDFYVPLSAFSGDGGVGISSSTPLRVTGSTVTSAQTGLEGTISDVGGVDDRTYANDKFRIWRDLIPAFPSTSLQQIQAGEFCQTAAPAAPVITTNLAVRVGTTTITGTSSENGGTITLFRNGTQVVAASPVTVTNGAFSFPLPSGTTLVAGDILTVRVTRAASGNCAASTSVSSNTVTVGAQAVSRCITPAPKIASFNSNQQSVNITSTVQLPAYLTYSAGSPSPIKVYRDGVYYPGTYQAPTSTVSTVNGVSVTTYTYKYTPVACTTGNFTFSYNCGGNTSTNNYGTLTATVTSNGCESPRSAAWYLNGGNETTTPGAVTTATPTISNTFYCTGTTTPLQGTGAVANGPVYLFVNRQPITTSNGDLAPTTTATATGTWSINLSLYQLSANDTVSVRTKANTTGLSGPSNTLVIGTSCVTAAPVFTTTAPCPTVTTITGTSSEAAGTTVIVYRRSGAIPNTASDTRITETATVSGGVWSAQVLSGITLRGGDVLYAVATAPGGKTVSPASSTITVANPATAASFGLALASPIKERATVITGSTTTNGTVYVYIEGQRIAGTATISGASTSTPVTWSIAINSTNQANLSTGTSVTASIAPTTVPVGVSSCESQQTAAVTVSCVSPSTTPTFTPSAQTVCNNSTATITVANTENGVIYQIYNGSTASGPAMVGNGGTIILSSGNLTTAAVLTVRAFQVGSPDCQTTLKGSTSITIAPAPTAYAVTPASTTVCNGASTTVTVANSETGASYQIQVLNPSTGTYVNTGNAVAGTGSAITLTTGTITASGTFKVVATKNGCSTDMANTFTVTVPSNALTITPSVQSICASNTATASVVIQSSESNVLYQLQTGSGSTFTNTGNPVTGNGGNITLTSAALSTAGVYTFRVLATSGGCTPFALTQQFTVNVTSTTPTTFNVTPPTQTICSGQAASIALSGSQVGVSYQIYLGASPVGNIVEGTGGALTLSTGAITTGGTYTIVATNTCGGRVTMTGNSVVTVNPIPTSFAVTPTTQAICFNTAATLTLAGSETGVSYQVQIYNPATGAYANTGSAVTGTGSAINITTGLLTGNSNLKVVATRTGNPCSVDMSNRVFVSVPSSNLTVATITPTICSGGTAQIRVSASETEVFYQLYINGMATGAAVEGTGGDITLTSAAITATTTFTVQATPSSPANCTAFTVGSPVTVTVSAPSTQTSTLVTASSICSGSTASISLASSEVGVTYQIFNGTTATGFGVAGTGGAITLATDALTSNASLRVTAIRSGCSSLPIGSTHAVTVTPTPTVFSFTSSQQVVCSGGTVSITLPSSQNGIVYQIYNGATSSGNAVTSTGGPITLTSGALTSPTTLTVQAISAGNCGNVTMEGYVDVTVNPAPVAFTISINTSAVCGSGNVIISASSGLVNGIAYQLYRNGVAEGSAITYNGSNAISFTATVSAVSTNFTVVASNASCPSVTSNQVTVTVSPTPVSATVSSNVAAVCGSGNAIITATGNLVNGVSYRLSRNGVAEGSSITYNGSNTVSFTASVSATTKFTVVASSGSCPSATSNEVTVTVNPAPTAPAITASNASICGSTSVTITVSSPVNGYSYQLFLNGSPSGSPVVANGAVSFTASAAGTYNVRATSNTCESPLSNEVTISSTPAFTAYAGENKSVCSTSAQGSKTVALEASAAPTGTSGVWTVISKPTDSGNPVFAESTNPTTTVSGLSSGAYVFKWTVTSASCGSQSAEVTITLDCEAEVVSSMQPKAVSEYQNEDVLFTFGDSDAFITAFSIDNNYSIPGVSYRIVNGQLRMYVSNRSLLESDLYMPTIRTTDANGGTSTLSPTVIIGTPLPVTLTSFTASATNNGIKLNWTTASEKDNAYFQVERSINGNTFLSIGQVNGNGTSSVAKNYSFTDGSAPAGTVYYRLKQVDVNGAFEYSKVVSVNAAGNKATAQVAVSPNPFTREVSISINSVEDRTVQVELYDLNQKLIYKESANVTSGKVKLTRDLSRIANGVYILRVTGTSLSEFIRVVKEN</sequence>
<comment type="caution">
    <text evidence="3">The sequence shown here is derived from an EMBL/GenBank/DDBJ whole genome shotgun (WGS) entry which is preliminary data.</text>
</comment>
<evidence type="ECO:0000259" key="1">
    <source>
        <dbReference type="Pfam" id="PF18962"/>
    </source>
</evidence>
<evidence type="ECO:0000313" key="3">
    <source>
        <dbReference type="EMBL" id="KAA3437837.1"/>
    </source>
</evidence>
<dbReference type="InterPro" id="IPR026444">
    <property type="entry name" value="Secre_tail"/>
</dbReference>
<dbReference type="InterPro" id="IPR013783">
    <property type="entry name" value="Ig-like_fold"/>
</dbReference>
<evidence type="ECO:0000259" key="2">
    <source>
        <dbReference type="Pfam" id="PF19081"/>
    </source>
</evidence>
<feature type="domain" description="Secretion system C-terminal sorting" evidence="1">
    <location>
        <begin position="2159"/>
        <end position="2225"/>
    </location>
</feature>
<feature type="domain" description="Ig-like" evidence="2">
    <location>
        <begin position="1779"/>
        <end position="1862"/>
    </location>
</feature>
<name>A0A5B6TBH4_9BACT</name>
<dbReference type="Pfam" id="PF18962">
    <property type="entry name" value="Por_Secre_tail"/>
    <property type="match status" value="1"/>
</dbReference>
<dbReference type="InterPro" id="IPR044023">
    <property type="entry name" value="Ig_7"/>
</dbReference>
<dbReference type="Gene3D" id="2.60.40.10">
    <property type="entry name" value="Immunoglobulins"/>
    <property type="match status" value="2"/>
</dbReference>
<feature type="domain" description="Ig-like" evidence="2">
    <location>
        <begin position="1507"/>
        <end position="1596"/>
    </location>
</feature>
<organism evidence="3 4">
    <name type="scientific">Rufibacter hautae</name>
    <dbReference type="NCBI Taxonomy" id="2595005"/>
    <lineage>
        <taxon>Bacteria</taxon>
        <taxon>Pseudomonadati</taxon>
        <taxon>Bacteroidota</taxon>
        <taxon>Cytophagia</taxon>
        <taxon>Cytophagales</taxon>
        <taxon>Hymenobacteraceae</taxon>
        <taxon>Rufibacter</taxon>
    </lineage>
</organism>
<dbReference type="OrthoDB" id="2582440at2"/>
<reference evidence="3 4" key="1">
    <citation type="submission" date="2019-07" db="EMBL/GenBank/DDBJ databases">
        <title>Rufibacter sp. nov., isolated from lake sediment.</title>
        <authorList>
            <person name="Qu J.-H."/>
        </authorList>
    </citation>
    <scope>NUCLEOTIDE SEQUENCE [LARGE SCALE GENOMIC DNA]</scope>
    <source>
        <strain evidence="3 4">NBS58-1</strain>
    </source>
</reference>